<proteinExistence type="predicted"/>
<dbReference type="Proteomes" id="UP000009071">
    <property type="component" value="Chromosome"/>
</dbReference>
<feature type="compositionally biased region" description="Gly residues" evidence="1">
    <location>
        <begin position="69"/>
        <end position="82"/>
    </location>
</feature>
<sequence>MSTSPPASKTDPDAGKVLGTGRMSHRGHGFYPSLLVLLGLPRPQPHPAAGPDTPWNRGRSTRPFLGRSPGTGGIGLPGPALG</sequence>
<evidence type="ECO:0000313" key="3">
    <source>
        <dbReference type="Proteomes" id="UP000009071"/>
    </source>
</evidence>
<protein>
    <submittedName>
        <fullName evidence="2">Uncharacterized protein</fullName>
    </submittedName>
</protein>
<dbReference type="STRING" id="573370.DMR_01250"/>
<evidence type="ECO:0000256" key="1">
    <source>
        <dbReference type="SAM" id="MobiDB-lite"/>
    </source>
</evidence>
<dbReference type="AlphaFoldDB" id="C4XTV1"/>
<dbReference type="HOGENOM" id="CLU_2552727_0_0_7"/>
<evidence type="ECO:0000313" key="2">
    <source>
        <dbReference type="EMBL" id="BAH73616.1"/>
    </source>
</evidence>
<organism evidence="2 3">
    <name type="scientific">Solidesulfovibrio magneticus (strain ATCC 700980 / DSM 13731 / RS-1)</name>
    <name type="common">Desulfovibrio magneticus</name>
    <dbReference type="NCBI Taxonomy" id="573370"/>
    <lineage>
        <taxon>Bacteria</taxon>
        <taxon>Pseudomonadati</taxon>
        <taxon>Thermodesulfobacteriota</taxon>
        <taxon>Desulfovibrionia</taxon>
        <taxon>Desulfovibrionales</taxon>
        <taxon>Desulfovibrionaceae</taxon>
        <taxon>Solidesulfovibrio</taxon>
    </lineage>
</organism>
<dbReference type="EMBL" id="AP010904">
    <property type="protein sequence ID" value="BAH73616.1"/>
    <property type="molecule type" value="Genomic_DNA"/>
</dbReference>
<reference evidence="2 3" key="1">
    <citation type="journal article" date="2009" name="Genome Res.">
        <title>Whole genome sequence of Desulfovibrio magneticus strain RS-1 revealed common gene clusters in magnetotactic bacteria.</title>
        <authorList>
            <person name="Nakazawa H."/>
            <person name="Arakaki A."/>
            <person name="Narita-Yamada S."/>
            <person name="Yashiro I."/>
            <person name="Jinno K."/>
            <person name="Aoki N."/>
            <person name="Tsuruyama A."/>
            <person name="Okamura Y."/>
            <person name="Tanikawa S."/>
            <person name="Fujita N."/>
            <person name="Takeyama H."/>
            <person name="Matsunaga T."/>
        </authorList>
    </citation>
    <scope>NUCLEOTIDE SEQUENCE [LARGE SCALE GENOMIC DNA]</scope>
    <source>
        <strain evidence="3">ATCC 700980 / DSM 13731 / RS-1</strain>
    </source>
</reference>
<keyword evidence="3" id="KW-1185">Reference proteome</keyword>
<name>C4XTV1_SOLM1</name>
<feature type="region of interest" description="Disordered" evidence="1">
    <location>
        <begin position="42"/>
        <end position="82"/>
    </location>
</feature>
<feature type="region of interest" description="Disordered" evidence="1">
    <location>
        <begin position="1"/>
        <end position="24"/>
    </location>
</feature>
<accession>C4XTV1</accession>
<dbReference type="KEGG" id="dma:DMR_01250"/>
<gene>
    <name evidence="2" type="ordered locus">DMR_01250</name>
</gene>